<dbReference type="SUPFAM" id="SSF55781">
    <property type="entry name" value="GAF domain-like"/>
    <property type="match status" value="1"/>
</dbReference>
<dbReference type="Pfam" id="PF01590">
    <property type="entry name" value="GAF"/>
    <property type="match status" value="1"/>
</dbReference>
<dbReference type="InterPro" id="IPR029016">
    <property type="entry name" value="GAF-like_dom_sf"/>
</dbReference>
<organism evidence="3 4">
    <name type="scientific">Candidatus Accumulibacter proximus</name>
    <dbReference type="NCBI Taxonomy" id="2954385"/>
    <lineage>
        <taxon>Bacteria</taxon>
        <taxon>Pseudomonadati</taxon>
        <taxon>Pseudomonadota</taxon>
        <taxon>Betaproteobacteria</taxon>
        <taxon>Candidatus Accumulibacter</taxon>
    </lineage>
</organism>
<comment type="caution">
    <text evidence="3">The sequence shown here is derived from an EMBL/GenBank/DDBJ whole genome shotgun (WGS) entry which is preliminary data.</text>
</comment>
<sequence>MAHAEDSLIKLQDLAGFLEEGAFDDNMQRLAALTASVLNAESCSLMLLSDGELESPRLRVCGSFGPLPAVAYRESIGNGEGIAGRVIATGKALLIEDILRSEFAQSARRADDPRKSLLCSPVPINGRIIGVLNISGHRQGRAFRIEDLRLLEVVSLFVGKAIQVVQLQNILNSRFAQLALMQAAEKDVGNALASAVHNPDQVARILAKSFFKEMTRAGFGSSQIINAASEIIAQLSSSLRRHSQRFDRESADLPGETAARNEAVTKAAN</sequence>
<dbReference type="SMART" id="SM00065">
    <property type="entry name" value="GAF"/>
    <property type="match status" value="1"/>
</dbReference>
<feature type="region of interest" description="Disordered" evidence="1">
    <location>
        <begin position="246"/>
        <end position="269"/>
    </location>
</feature>
<evidence type="ECO:0000313" key="4">
    <source>
        <dbReference type="Proteomes" id="UP000697998"/>
    </source>
</evidence>
<dbReference type="AlphaFoldDB" id="A0A935PWW1"/>
<dbReference type="EMBL" id="JADJMH010000002">
    <property type="protein sequence ID" value="MBK7674029.1"/>
    <property type="molecule type" value="Genomic_DNA"/>
</dbReference>
<protein>
    <submittedName>
        <fullName evidence="3">GAF domain-containing protein</fullName>
    </submittedName>
</protein>
<feature type="domain" description="GAF" evidence="2">
    <location>
        <begin position="22"/>
        <end position="172"/>
    </location>
</feature>
<evidence type="ECO:0000313" key="3">
    <source>
        <dbReference type="EMBL" id="MBK7674029.1"/>
    </source>
</evidence>
<accession>A0A935PWW1</accession>
<dbReference type="InterPro" id="IPR003018">
    <property type="entry name" value="GAF"/>
</dbReference>
<evidence type="ECO:0000259" key="2">
    <source>
        <dbReference type="SMART" id="SM00065"/>
    </source>
</evidence>
<proteinExistence type="predicted"/>
<gene>
    <name evidence="3" type="ORF">IPJ27_04275</name>
</gene>
<reference evidence="3 4" key="1">
    <citation type="submission" date="2020-10" db="EMBL/GenBank/DDBJ databases">
        <title>Connecting structure to function with the recovery of over 1000 high-quality activated sludge metagenome-assembled genomes encoding full-length rRNA genes using long-read sequencing.</title>
        <authorList>
            <person name="Singleton C.M."/>
            <person name="Petriglieri F."/>
            <person name="Kristensen J.M."/>
            <person name="Kirkegaard R.H."/>
            <person name="Michaelsen T.Y."/>
            <person name="Andersen M.H."/>
            <person name="Karst S.M."/>
            <person name="Dueholm M.S."/>
            <person name="Nielsen P.H."/>
            <person name="Albertsen M."/>
        </authorList>
    </citation>
    <scope>NUCLEOTIDE SEQUENCE [LARGE SCALE GENOMIC DNA]</scope>
    <source>
        <strain evidence="3">EsbW_18-Q3-R4-48_BATAC.285</strain>
    </source>
</reference>
<dbReference type="Gene3D" id="3.30.450.40">
    <property type="match status" value="1"/>
</dbReference>
<evidence type="ECO:0000256" key="1">
    <source>
        <dbReference type="SAM" id="MobiDB-lite"/>
    </source>
</evidence>
<dbReference type="Proteomes" id="UP000697998">
    <property type="component" value="Unassembled WGS sequence"/>
</dbReference>
<name>A0A935PWW1_9PROT</name>